<evidence type="ECO:0000313" key="2">
    <source>
        <dbReference type="Proteomes" id="UP000297253"/>
    </source>
</evidence>
<gene>
    <name evidence="1" type="ORF">E4T82_01690</name>
</gene>
<dbReference type="AlphaFoldDB" id="A0A4Y9JEQ7"/>
<name>A0A4Y9JEQ7_9STRE</name>
<proteinExistence type="predicted"/>
<evidence type="ECO:0000313" key="1">
    <source>
        <dbReference type="EMBL" id="TFU98506.1"/>
    </source>
</evidence>
<dbReference type="EMBL" id="SPPD01000002">
    <property type="protein sequence ID" value="TFU98506.1"/>
    <property type="molecule type" value="Genomic_DNA"/>
</dbReference>
<sequence>MNQELQDQYEEEHYRNLRYLEEAETLIEDYTRKARRDTEALVASVVSFYQRTGEGVPSDVMGKFEQVSEEYSQTLNQMQWDLEDARDEERREFYRKLEE</sequence>
<dbReference type="Proteomes" id="UP000297253">
    <property type="component" value="Unassembled WGS sequence"/>
</dbReference>
<protein>
    <submittedName>
        <fullName evidence="1">Uncharacterized protein</fullName>
    </submittedName>
</protein>
<dbReference type="RefSeq" id="WP_135181179.1">
    <property type="nucleotide sequence ID" value="NZ_JADGKZ010000002.1"/>
</dbReference>
<organism evidence="1 2">
    <name type="scientific">Streptococcus cuniculi</name>
    <dbReference type="NCBI Taxonomy" id="1432788"/>
    <lineage>
        <taxon>Bacteria</taxon>
        <taxon>Bacillati</taxon>
        <taxon>Bacillota</taxon>
        <taxon>Bacilli</taxon>
        <taxon>Lactobacillales</taxon>
        <taxon>Streptococcaceae</taxon>
        <taxon>Streptococcus</taxon>
    </lineage>
</organism>
<comment type="caution">
    <text evidence="1">The sequence shown here is derived from an EMBL/GenBank/DDBJ whole genome shotgun (WGS) entry which is preliminary data.</text>
</comment>
<accession>A0A4Y9JEQ7</accession>
<reference evidence="1 2" key="1">
    <citation type="submission" date="2019-03" db="EMBL/GenBank/DDBJ databases">
        <title>Diversity of the mouse oral microbiome.</title>
        <authorList>
            <person name="Joseph S."/>
            <person name="Aduse-Opoku J."/>
            <person name="Curtis M."/>
            <person name="Wade W."/>
            <person name="Hashim A."/>
        </authorList>
    </citation>
    <scope>NUCLEOTIDE SEQUENCE [LARGE SCALE GENOMIC DNA]</scope>
    <source>
        <strain evidence="1 2">WM131</strain>
    </source>
</reference>